<proteinExistence type="predicted"/>
<evidence type="ECO:0000313" key="1">
    <source>
        <dbReference type="EMBL" id="JAH15566.1"/>
    </source>
</evidence>
<dbReference type="AlphaFoldDB" id="A0A0E9QFB5"/>
<dbReference type="EMBL" id="GBXM01093011">
    <property type="protein sequence ID" value="JAH15566.1"/>
    <property type="molecule type" value="Transcribed_RNA"/>
</dbReference>
<organism evidence="1">
    <name type="scientific">Anguilla anguilla</name>
    <name type="common">European freshwater eel</name>
    <name type="synonym">Muraena anguilla</name>
    <dbReference type="NCBI Taxonomy" id="7936"/>
    <lineage>
        <taxon>Eukaryota</taxon>
        <taxon>Metazoa</taxon>
        <taxon>Chordata</taxon>
        <taxon>Craniata</taxon>
        <taxon>Vertebrata</taxon>
        <taxon>Euteleostomi</taxon>
        <taxon>Actinopterygii</taxon>
        <taxon>Neopterygii</taxon>
        <taxon>Teleostei</taxon>
        <taxon>Anguilliformes</taxon>
        <taxon>Anguillidae</taxon>
        <taxon>Anguilla</taxon>
    </lineage>
</organism>
<sequence length="40" mass="4439">MYVIILLPCLKIETCYCLSVGGLHSDKTNQKSHILCNAES</sequence>
<reference evidence="1" key="1">
    <citation type="submission" date="2014-11" db="EMBL/GenBank/DDBJ databases">
        <authorList>
            <person name="Amaro Gonzalez C."/>
        </authorList>
    </citation>
    <scope>NUCLEOTIDE SEQUENCE</scope>
</reference>
<reference evidence="1" key="2">
    <citation type="journal article" date="2015" name="Fish Shellfish Immunol.">
        <title>Early steps in the European eel (Anguilla anguilla)-Vibrio vulnificus interaction in the gills: Role of the RtxA13 toxin.</title>
        <authorList>
            <person name="Callol A."/>
            <person name="Pajuelo D."/>
            <person name="Ebbesson L."/>
            <person name="Teles M."/>
            <person name="MacKenzie S."/>
            <person name="Amaro C."/>
        </authorList>
    </citation>
    <scope>NUCLEOTIDE SEQUENCE</scope>
</reference>
<protein>
    <submittedName>
        <fullName evidence="1">Uncharacterized protein</fullName>
    </submittedName>
</protein>
<name>A0A0E9QFB5_ANGAN</name>
<accession>A0A0E9QFB5</accession>